<dbReference type="Proteomes" id="UP001367508">
    <property type="component" value="Unassembled WGS sequence"/>
</dbReference>
<protein>
    <recommendedName>
        <fullName evidence="10">Peptidase metallopeptidase domain-containing protein</fullName>
    </recommendedName>
</protein>
<dbReference type="InterPro" id="IPR021190">
    <property type="entry name" value="Pept_M10A"/>
</dbReference>
<dbReference type="PANTHER" id="PTHR10201">
    <property type="entry name" value="MATRIX METALLOPROTEINASE"/>
    <property type="match status" value="1"/>
</dbReference>
<feature type="signal peptide" evidence="9">
    <location>
        <begin position="1"/>
        <end position="25"/>
    </location>
</feature>
<dbReference type="InterPro" id="IPR006026">
    <property type="entry name" value="Peptidase_Metallo"/>
</dbReference>
<dbReference type="Gene3D" id="3.40.390.10">
    <property type="entry name" value="Collagenase (Catalytic Domain)"/>
    <property type="match status" value="1"/>
</dbReference>
<feature type="binding site" evidence="8">
    <location>
        <position position="227"/>
    </location>
    <ligand>
        <name>Zn(2+)</name>
        <dbReference type="ChEBI" id="CHEBI:29105"/>
        <label>1</label>
    </ligand>
</feature>
<dbReference type="InterPro" id="IPR024079">
    <property type="entry name" value="MetalloPept_cat_dom_sf"/>
</dbReference>
<evidence type="ECO:0000256" key="4">
    <source>
        <dbReference type="ARBA" id="ARBA00022801"/>
    </source>
</evidence>
<evidence type="ECO:0000256" key="8">
    <source>
        <dbReference type="PIRSR" id="PIRSR621190-2"/>
    </source>
</evidence>
<dbReference type="SUPFAM" id="SSF47090">
    <property type="entry name" value="PGBD-like"/>
    <property type="match status" value="1"/>
</dbReference>
<keyword evidence="6" id="KW-0482">Metalloprotease</keyword>
<dbReference type="PRINTS" id="PR00138">
    <property type="entry name" value="MATRIXIN"/>
</dbReference>
<keyword evidence="12" id="KW-1185">Reference proteome</keyword>
<organism evidence="11 12">
    <name type="scientific">Canavalia gladiata</name>
    <name type="common">Sword bean</name>
    <name type="synonym">Dolichos gladiatus</name>
    <dbReference type="NCBI Taxonomy" id="3824"/>
    <lineage>
        <taxon>Eukaryota</taxon>
        <taxon>Viridiplantae</taxon>
        <taxon>Streptophyta</taxon>
        <taxon>Embryophyta</taxon>
        <taxon>Tracheophyta</taxon>
        <taxon>Spermatophyta</taxon>
        <taxon>Magnoliopsida</taxon>
        <taxon>eudicotyledons</taxon>
        <taxon>Gunneridae</taxon>
        <taxon>Pentapetalae</taxon>
        <taxon>rosids</taxon>
        <taxon>fabids</taxon>
        <taxon>Fabales</taxon>
        <taxon>Fabaceae</taxon>
        <taxon>Papilionoideae</taxon>
        <taxon>50 kb inversion clade</taxon>
        <taxon>NPAAA clade</taxon>
        <taxon>indigoferoid/millettioid clade</taxon>
        <taxon>Phaseoleae</taxon>
        <taxon>Canavalia</taxon>
    </lineage>
</organism>
<feature type="binding site" evidence="8">
    <location>
        <position position="217"/>
    </location>
    <ligand>
        <name>Zn(2+)</name>
        <dbReference type="ChEBI" id="CHEBI:29105"/>
        <label>1</label>
    </ligand>
</feature>
<dbReference type="GO" id="GO:0006508">
    <property type="term" value="P:proteolysis"/>
    <property type="evidence" value="ECO:0007669"/>
    <property type="project" value="UniProtKB-KW"/>
</dbReference>
<evidence type="ECO:0000313" key="11">
    <source>
        <dbReference type="EMBL" id="KAK7331249.1"/>
    </source>
</evidence>
<dbReference type="PANTHER" id="PTHR10201:SF213">
    <property type="entry name" value="METALLOENDOPROTEINASE 2-MMP-LIKE"/>
    <property type="match status" value="1"/>
</dbReference>
<feature type="binding site" evidence="8">
    <location>
        <position position="202"/>
    </location>
    <ligand>
        <name>Zn(2+)</name>
        <dbReference type="ChEBI" id="CHEBI:29105"/>
        <label>1</label>
    </ligand>
</feature>
<evidence type="ECO:0000256" key="5">
    <source>
        <dbReference type="ARBA" id="ARBA00022833"/>
    </source>
</evidence>
<comment type="caution">
    <text evidence="11">The sequence shown here is derived from an EMBL/GenBank/DDBJ whole genome shotgun (WGS) entry which is preliminary data.</text>
</comment>
<reference evidence="11 12" key="1">
    <citation type="submission" date="2024-01" db="EMBL/GenBank/DDBJ databases">
        <title>The genomes of 5 underutilized Papilionoideae crops provide insights into root nodulation and disease resistanc.</title>
        <authorList>
            <person name="Jiang F."/>
        </authorList>
    </citation>
    <scope>NUCLEOTIDE SEQUENCE [LARGE SCALE GENOMIC DNA]</scope>
    <source>
        <strain evidence="11">LVBAO_FW01</strain>
        <tissue evidence="11">Leaves</tissue>
    </source>
</reference>
<dbReference type="SUPFAM" id="SSF55486">
    <property type="entry name" value="Metalloproteases ('zincins'), catalytic domain"/>
    <property type="match status" value="1"/>
</dbReference>
<accession>A0AAN9QDL3</accession>
<name>A0AAN9QDL3_CANGL</name>
<evidence type="ECO:0000259" key="10">
    <source>
        <dbReference type="SMART" id="SM00235"/>
    </source>
</evidence>
<comment type="cofactor">
    <cofactor evidence="8">
        <name>Ca(2+)</name>
        <dbReference type="ChEBI" id="CHEBI:29108"/>
    </cofactor>
    <text evidence="8">Can bind about 5 Ca(2+) ions per subunit.</text>
</comment>
<keyword evidence="2" id="KW-0645">Protease</keyword>
<dbReference type="Pfam" id="PF00413">
    <property type="entry name" value="Peptidase_M10"/>
    <property type="match status" value="1"/>
</dbReference>
<feature type="binding site" evidence="8">
    <location>
        <position position="263"/>
    </location>
    <ligand>
        <name>Zn(2+)</name>
        <dbReference type="ChEBI" id="CHEBI:29105"/>
        <label>2</label>
        <note>catalytic</note>
    </ligand>
</feature>
<evidence type="ECO:0000256" key="3">
    <source>
        <dbReference type="ARBA" id="ARBA00022723"/>
    </source>
</evidence>
<dbReference type="CDD" id="cd04278">
    <property type="entry name" value="ZnMc_MMP"/>
    <property type="match status" value="1"/>
</dbReference>
<keyword evidence="3 8" id="KW-0479">Metal-binding</keyword>
<sequence>MEVALKTLLRIFLLFLVAQPLRVHSRSLRSTNKRIQNGTETSEGVIEFAKARKYLKAFGYVEENGADFNTTNTGDLKVNNDDVFDEDLERSIKRFQEFYHLNVSGKLDSETIKLMSKPRCGVPDFGLKVSSKFAFIEGKPKWSKKNLTYRFESGMEIIPIEVLRSVFEEAFTQWSNVSSFTFEEAPNGTDADIEIGFFSGDHGDGFPFNRFGPILAHTFPPPDGRLHVNEDKPWSDTIPIKGRYYDLVWVAMHEIGHLLGLDHSSHHHAIMYAYVDIGVNRRTLDGDDIASIQSLYSSPSMGYGENSRAVRSSPAMITIKASKVKECWFFFHLEDECDQDENWASIKWIYTQQFSTIYSTIYRHKRTQKLIKIRLIVVQKHIT</sequence>
<dbReference type="AlphaFoldDB" id="A0AAN9QDL3"/>
<dbReference type="EMBL" id="JAYMYQ010000005">
    <property type="protein sequence ID" value="KAK7331249.1"/>
    <property type="molecule type" value="Genomic_DNA"/>
</dbReference>
<feature type="binding site" description="in inhibited form" evidence="8">
    <location>
        <position position="120"/>
    </location>
    <ligand>
        <name>Zn(2+)</name>
        <dbReference type="ChEBI" id="CHEBI:29105"/>
        <label>2</label>
        <note>catalytic</note>
    </ligand>
</feature>
<feature type="binding site" evidence="8">
    <location>
        <position position="257"/>
    </location>
    <ligand>
        <name>Zn(2+)</name>
        <dbReference type="ChEBI" id="CHEBI:29105"/>
        <label>2</label>
        <note>catalytic</note>
    </ligand>
</feature>
<dbReference type="InterPro" id="IPR002477">
    <property type="entry name" value="Peptidoglycan-bd-like"/>
</dbReference>
<evidence type="ECO:0000256" key="2">
    <source>
        <dbReference type="ARBA" id="ARBA00022670"/>
    </source>
</evidence>
<evidence type="ECO:0000313" key="12">
    <source>
        <dbReference type="Proteomes" id="UP001367508"/>
    </source>
</evidence>
<feature type="binding site" evidence="8">
    <location>
        <position position="253"/>
    </location>
    <ligand>
        <name>Zn(2+)</name>
        <dbReference type="ChEBI" id="CHEBI:29105"/>
        <label>2</label>
        <note>catalytic</note>
    </ligand>
</feature>
<gene>
    <name evidence="11" type="ORF">VNO77_25469</name>
</gene>
<dbReference type="GO" id="GO:0030198">
    <property type="term" value="P:extracellular matrix organization"/>
    <property type="evidence" value="ECO:0007669"/>
    <property type="project" value="TreeGrafter"/>
</dbReference>
<dbReference type="InterPro" id="IPR033739">
    <property type="entry name" value="M10A_MMP"/>
</dbReference>
<dbReference type="GO" id="GO:0030574">
    <property type="term" value="P:collagen catabolic process"/>
    <property type="evidence" value="ECO:0007669"/>
    <property type="project" value="TreeGrafter"/>
</dbReference>
<keyword evidence="4" id="KW-0378">Hydrolase</keyword>
<feature type="binding site" evidence="8">
    <location>
        <position position="271"/>
    </location>
    <ligand>
        <name>Zn(2+)</name>
        <dbReference type="ChEBI" id="CHEBI:29105"/>
        <label>2</label>
        <note>catalytic</note>
    </ligand>
</feature>
<dbReference type="GO" id="GO:0008270">
    <property type="term" value="F:zinc ion binding"/>
    <property type="evidence" value="ECO:0007669"/>
    <property type="project" value="InterPro"/>
</dbReference>
<keyword evidence="5 8" id="KW-0862">Zinc</keyword>
<dbReference type="GO" id="GO:0004222">
    <property type="term" value="F:metalloendopeptidase activity"/>
    <property type="evidence" value="ECO:0007669"/>
    <property type="project" value="InterPro"/>
</dbReference>
<dbReference type="InterPro" id="IPR036365">
    <property type="entry name" value="PGBD-like_sf"/>
</dbReference>
<dbReference type="GO" id="GO:0031012">
    <property type="term" value="C:extracellular matrix"/>
    <property type="evidence" value="ECO:0007669"/>
    <property type="project" value="InterPro"/>
</dbReference>
<feature type="domain" description="Peptidase metallopeptidase" evidence="10">
    <location>
        <begin position="138"/>
        <end position="298"/>
    </location>
</feature>
<feature type="chain" id="PRO_5043033486" description="Peptidase metallopeptidase domain-containing protein" evidence="9">
    <location>
        <begin position="26"/>
        <end position="383"/>
    </location>
</feature>
<evidence type="ECO:0000256" key="9">
    <source>
        <dbReference type="SAM" id="SignalP"/>
    </source>
</evidence>
<keyword evidence="8" id="KW-0106">Calcium</keyword>
<evidence type="ECO:0000256" key="7">
    <source>
        <dbReference type="PIRSR" id="PIRSR621190-1"/>
    </source>
</evidence>
<comment type="cofactor">
    <cofactor evidence="8">
        <name>Zn(2+)</name>
        <dbReference type="ChEBI" id="CHEBI:29105"/>
    </cofactor>
    <text evidence="8">Binds 2 Zn(2+) ions per subunit.</text>
</comment>
<feature type="binding site" evidence="8">
    <location>
        <position position="204"/>
    </location>
    <ligand>
        <name>Zn(2+)</name>
        <dbReference type="ChEBI" id="CHEBI:29105"/>
        <label>1</label>
    </ligand>
</feature>
<keyword evidence="9" id="KW-0732">Signal</keyword>
<dbReference type="SMART" id="SM00235">
    <property type="entry name" value="ZnMc"/>
    <property type="match status" value="1"/>
</dbReference>
<dbReference type="InterPro" id="IPR001818">
    <property type="entry name" value="Pept_M10_metallopeptidase"/>
</dbReference>
<evidence type="ECO:0000256" key="6">
    <source>
        <dbReference type="ARBA" id="ARBA00023049"/>
    </source>
</evidence>
<comment type="similarity">
    <text evidence="1">Belongs to the peptidase M10A family. Matrix metalloproteinases (MMPs) subfamily.</text>
</comment>
<proteinExistence type="inferred from homology"/>
<feature type="active site" evidence="7">
    <location>
        <position position="254"/>
    </location>
</feature>
<evidence type="ECO:0000256" key="1">
    <source>
        <dbReference type="ARBA" id="ARBA00009614"/>
    </source>
</evidence>
<feature type="binding site" evidence="8">
    <location>
        <position position="192"/>
    </location>
    <ligand>
        <name>Ca(2+)</name>
        <dbReference type="ChEBI" id="CHEBI:29108"/>
        <label>2</label>
    </ligand>
</feature>
<dbReference type="Pfam" id="PF01471">
    <property type="entry name" value="PG_binding_1"/>
    <property type="match status" value="1"/>
</dbReference>